<accession>A0A3N4VI23</accession>
<organism evidence="3 4">
    <name type="scientific">Vulcaniibacterium tengchongense</name>
    <dbReference type="NCBI Taxonomy" id="1273429"/>
    <lineage>
        <taxon>Bacteria</taxon>
        <taxon>Pseudomonadati</taxon>
        <taxon>Pseudomonadota</taxon>
        <taxon>Gammaproteobacteria</taxon>
        <taxon>Lysobacterales</taxon>
        <taxon>Lysobacteraceae</taxon>
        <taxon>Vulcaniibacterium</taxon>
    </lineage>
</organism>
<feature type="compositionally biased region" description="Basic and acidic residues" evidence="1">
    <location>
        <begin position="75"/>
        <end position="90"/>
    </location>
</feature>
<evidence type="ECO:0000256" key="2">
    <source>
        <dbReference type="SAM" id="SignalP"/>
    </source>
</evidence>
<dbReference type="RefSeq" id="WP_123768899.1">
    <property type="nucleotide sequence ID" value="NZ_RKQN01000001.1"/>
</dbReference>
<dbReference type="PROSITE" id="PS51257">
    <property type="entry name" value="PROKAR_LIPOPROTEIN"/>
    <property type="match status" value="1"/>
</dbReference>
<dbReference type="EMBL" id="RKQN01000001">
    <property type="protein sequence ID" value="RPE81333.1"/>
    <property type="molecule type" value="Genomic_DNA"/>
</dbReference>
<reference evidence="3 4" key="1">
    <citation type="submission" date="2018-11" db="EMBL/GenBank/DDBJ databases">
        <title>Genomic Encyclopedia of Type Strains, Phase IV (KMG-IV): sequencing the most valuable type-strain genomes for metagenomic binning, comparative biology and taxonomic classification.</title>
        <authorList>
            <person name="Goeker M."/>
        </authorList>
    </citation>
    <scope>NUCLEOTIDE SEQUENCE [LARGE SCALE GENOMIC DNA]</scope>
    <source>
        <strain evidence="3 4">DSM 25623</strain>
    </source>
</reference>
<feature type="region of interest" description="Disordered" evidence="1">
    <location>
        <begin position="75"/>
        <end position="98"/>
    </location>
</feature>
<evidence type="ECO:0008006" key="5">
    <source>
        <dbReference type="Google" id="ProtNLM"/>
    </source>
</evidence>
<keyword evidence="2" id="KW-0732">Signal</keyword>
<feature type="signal peptide" evidence="2">
    <location>
        <begin position="1"/>
        <end position="28"/>
    </location>
</feature>
<sequence length="98" mass="10676">MKPVPKAAAMLLPLALAACAGLWPVADADHVAYPYPWCAEQEREAASLPRPEGAAARQLQRDAYVSKACQEATDRAHELRVRLEPQRRPEPAPPPGGR</sequence>
<comment type="caution">
    <text evidence="3">The sequence shown here is derived from an EMBL/GenBank/DDBJ whole genome shotgun (WGS) entry which is preliminary data.</text>
</comment>
<feature type="chain" id="PRO_5017964450" description="Lipoprotein" evidence="2">
    <location>
        <begin position="29"/>
        <end position="98"/>
    </location>
</feature>
<evidence type="ECO:0000313" key="3">
    <source>
        <dbReference type="EMBL" id="RPE81333.1"/>
    </source>
</evidence>
<dbReference type="Proteomes" id="UP000269708">
    <property type="component" value="Unassembled WGS sequence"/>
</dbReference>
<gene>
    <name evidence="3" type="ORF">EDC50_0518</name>
</gene>
<name>A0A3N4VI23_9GAMM</name>
<proteinExistence type="predicted"/>
<dbReference type="AlphaFoldDB" id="A0A3N4VI23"/>
<evidence type="ECO:0000256" key="1">
    <source>
        <dbReference type="SAM" id="MobiDB-lite"/>
    </source>
</evidence>
<protein>
    <recommendedName>
        <fullName evidence="5">Lipoprotein</fullName>
    </recommendedName>
</protein>
<keyword evidence="4" id="KW-1185">Reference proteome</keyword>
<evidence type="ECO:0000313" key="4">
    <source>
        <dbReference type="Proteomes" id="UP000269708"/>
    </source>
</evidence>